<organism evidence="1 2">
    <name type="scientific">Streptomyces bangladeshensis</name>
    <dbReference type="NCBI Taxonomy" id="295352"/>
    <lineage>
        <taxon>Bacteria</taxon>
        <taxon>Bacillati</taxon>
        <taxon>Actinomycetota</taxon>
        <taxon>Actinomycetes</taxon>
        <taxon>Kitasatosporales</taxon>
        <taxon>Streptomycetaceae</taxon>
        <taxon>Streptomyces</taxon>
    </lineage>
</organism>
<name>A0ABP4K9T0_9ACTN</name>
<keyword evidence="2" id="KW-1185">Reference proteome</keyword>
<reference evidence="2" key="1">
    <citation type="journal article" date="2019" name="Int. J. Syst. Evol. Microbiol.">
        <title>The Global Catalogue of Microorganisms (GCM) 10K type strain sequencing project: providing services to taxonomists for standard genome sequencing and annotation.</title>
        <authorList>
            <consortium name="The Broad Institute Genomics Platform"/>
            <consortium name="The Broad Institute Genome Sequencing Center for Infectious Disease"/>
            <person name="Wu L."/>
            <person name="Ma J."/>
        </authorList>
    </citation>
    <scope>NUCLEOTIDE SEQUENCE [LARGE SCALE GENOMIC DNA]</scope>
    <source>
        <strain evidence="2">JCM 14924</strain>
    </source>
</reference>
<sequence length="72" mass="8269">MADVPLVHEAEAHYWGSYRSSMQSDHVIYESRPETARLLYADFDFHGPKRPGRSIHGVPVRYVNAIASITRR</sequence>
<gene>
    <name evidence="1" type="ORF">GCM10009787_77460</name>
</gene>
<dbReference type="Proteomes" id="UP001501391">
    <property type="component" value="Unassembled WGS sequence"/>
</dbReference>
<evidence type="ECO:0000313" key="1">
    <source>
        <dbReference type="EMBL" id="GAA1500167.1"/>
    </source>
</evidence>
<dbReference type="EMBL" id="BAAAOQ010000043">
    <property type="protein sequence ID" value="GAA1500167.1"/>
    <property type="molecule type" value="Genomic_DNA"/>
</dbReference>
<protein>
    <submittedName>
        <fullName evidence="1">Uncharacterized protein</fullName>
    </submittedName>
</protein>
<evidence type="ECO:0000313" key="2">
    <source>
        <dbReference type="Proteomes" id="UP001501391"/>
    </source>
</evidence>
<proteinExistence type="predicted"/>
<accession>A0ABP4K9T0</accession>
<comment type="caution">
    <text evidence="1">The sequence shown here is derived from an EMBL/GenBank/DDBJ whole genome shotgun (WGS) entry which is preliminary data.</text>
</comment>